<name>A0A6J6P105_9ZZZZ</name>
<gene>
    <name evidence="1" type="ORF">UFOPK2602_00118</name>
    <name evidence="2" type="ORF">UFOPK2806_01392</name>
    <name evidence="3" type="ORF">UFOPK3417_00545</name>
    <name evidence="4" type="ORF">UFOPK4306_02035</name>
</gene>
<dbReference type="AlphaFoldDB" id="A0A6J6P105"/>
<proteinExistence type="predicted"/>
<reference evidence="1" key="1">
    <citation type="submission" date="2020-05" db="EMBL/GenBank/DDBJ databases">
        <authorList>
            <person name="Chiriac C."/>
            <person name="Salcher M."/>
            <person name="Ghai R."/>
            <person name="Kavagutti S V."/>
        </authorList>
    </citation>
    <scope>NUCLEOTIDE SEQUENCE</scope>
</reference>
<evidence type="ECO:0000313" key="4">
    <source>
        <dbReference type="EMBL" id="CAB5067295.1"/>
    </source>
</evidence>
<sequence length="116" mass="12686">MAAIDVRAVLDGKVWPQDVHDFVGDVVDILDEQLAEAGPAEREAAARDLLDLLADDDLVIRTWAVVGIRRALRVLGDDAVLGALDTHRDVLSVAGVSLWQVSQPTLLAEARYRLDY</sequence>
<dbReference type="EMBL" id="CAEZYY010000017">
    <property type="protein sequence ID" value="CAB4757046.1"/>
    <property type="molecule type" value="Genomic_DNA"/>
</dbReference>
<dbReference type="EMBL" id="CAEZXX010000003">
    <property type="protein sequence ID" value="CAB4692831.1"/>
    <property type="molecule type" value="Genomic_DNA"/>
</dbReference>
<dbReference type="EMBL" id="CAFBLR010000035">
    <property type="protein sequence ID" value="CAB4867170.1"/>
    <property type="molecule type" value="Genomic_DNA"/>
</dbReference>
<organism evidence="1">
    <name type="scientific">freshwater metagenome</name>
    <dbReference type="NCBI Taxonomy" id="449393"/>
    <lineage>
        <taxon>unclassified sequences</taxon>
        <taxon>metagenomes</taxon>
        <taxon>ecological metagenomes</taxon>
    </lineage>
</organism>
<protein>
    <submittedName>
        <fullName evidence="1">Unannotated protein</fullName>
    </submittedName>
</protein>
<evidence type="ECO:0000313" key="1">
    <source>
        <dbReference type="EMBL" id="CAB4692831.1"/>
    </source>
</evidence>
<evidence type="ECO:0000313" key="2">
    <source>
        <dbReference type="EMBL" id="CAB4757046.1"/>
    </source>
</evidence>
<evidence type="ECO:0000313" key="3">
    <source>
        <dbReference type="EMBL" id="CAB4867170.1"/>
    </source>
</evidence>
<accession>A0A6J6P105</accession>
<dbReference type="EMBL" id="CAFBQP010000096">
    <property type="protein sequence ID" value="CAB5067295.1"/>
    <property type="molecule type" value="Genomic_DNA"/>
</dbReference>